<feature type="signal peptide" evidence="1">
    <location>
        <begin position="1"/>
        <end position="21"/>
    </location>
</feature>
<dbReference type="RefSeq" id="WP_270127214.1">
    <property type="nucleotide sequence ID" value="NZ_CP115396.1"/>
</dbReference>
<name>A0ABY7PN31_9BACT</name>
<dbReference type="EMBL" id="CP115396">
    <property type="protein sequence ID" value="WBO84665.1"/>
    <property type="molecule type" value="Genomic_DNA"/>
</dbReference>
<sequence>MKHLFLLAGACLASALGFAQSATNYKPGYLVTMQGDTLRGEIELTRFPSENGVLLRAAGTTTPGKAYLPLTTRLVQLDNGQRLVRRKLVLQRRTQVVTHIVGDSRDSIGVFVQQLTTGAARLYRLDYNLVPSTGTAFEHTKRETQFFLMETAPSGLLVLEQINFRPMLQSVFAGCAPALEQLPRTKFEEDALVKLALAYSSCAPGLPATDLRPAPEPAPKSQLLLGVRAGAARHTLSIGNEPRLARSKAEPLTDWQAAVYARLVRPGRAVSFGAGLQYGKRRTRYASDYVVPVGFTNAGQQFALAAEFEVQALQLPVWVQWGAKSGYGFYVGAGAVPGLHRQGHLVSDALRSVVDPGSFSPRAVAERVTDERFDNGSVLTLGGQLTAGFRPRLGAGKLTPVLEVQYERGKELRDDQFLNGAAYDGLSVRVGVEF</sequence>
<feature type="chain" id="PRO_5046880583" description="Outer membrane protein beta-barrel domain-containing protein" evidence="1">
    <location>
        <begin position="22"/>
        <end position="434"/>
    </location>
</feature>
<proteinExistence type="predicted"/>
<dbReference type="Proteomes" id="UP001211872">
    <property type="component" value="Chromosome"/>
</dbReference>
<gene>
    <name evidence="2" type="ORF">O9Z63_00135</name>
</gene>
<evidence type="ECO:0008006" key="4">
    <source>
        <dbReference type="Google" id="ProtNLM"/>
    </source>
</evidence>
<keyword evidence="3" id="KW-1185">Reference proteome</keyword>
<organism evidence="2 3">
    <name type="scientific">Hymenobacter yonginensis</name>
    <dbReference type="NCBI Taxonomy" id="748197"/>
    <lineage>
        <taxon>Bacteria</taxon>
        <taxon>Pseudomonadati</taxon>
        <taxon>Bacteroidota</taxon>
        <taxon>Cytophagia</taxon>
        <taxon>Cytophagales</taxon>
        <taxon>Hymenobacteraceae</taxon>
        <taxon>Hymenobacter</taxon>
    </lineage>
</organism>
<evidence type="ECO:0000256" key="1">
    <source>
        <dbReference type="SAM" id="SignalP"/>
    </source>
</evidence>
<evidence type="ECO:0000313" key="3">
    <source>
        <dbReference type="Proteomes" id="UP001211872"/>
    </source>
</evidence>
<evidence type="ECO:0000313" key="2">
    <source>
        <dbReference type="EMBL" id="WBO84665.1"/>
    </source>
</evidence>
<reference evidence="2 3" key="1">
    <citation type="journal article" date="2011" name="Int. J. Syst. Evol. Microbiol.">
        <title>Hymenobacter yonginensis sp. nov., isolated from a mesotrophic artificial lake.</title>
        <authorList>
            <person name="Joung Y."/>
            <person name="Cho S.H."/>
            <person name="Kim H."/>
            <person name="Kim S.B."/>
            <person name="Joh K."/>
        </authorList>
    </citation>
    <scope>NUCLEOTIDE SEQUENCE [LARGE SCALE GENOMIC DNA]</scope>
    <source>
        <strain evidence="2 3">KCTC 22745</strain>
    </source>
</reference>
<accession>A0ABY7PN31</accession>
<protein>
    <recommendedName>
        <fullName evidence="4">Outer membrane protein beta-barrel domain-containing protein</fullName>
    </recommendedName>
</protein>
<keyword evidence="1" id="KW-0732">Signal</keyword>